<dbReference type="RefSeq" id="WP_153817334.1">
    <property type="nucleotide sequence ID" value="NZ_WJIE01000001.1"/>
</dbReference>
<dbReference type="Proteomes" id="UP000440224">
    <property type="component" value="Unassembled WGS sequence"/>
</dbReference>
<gene>
    <name evidence="3" type="ORF">GF068_00520</name>
</gene>
<name>A0A6N7PJY1_9BACT</name>
<sequence length="571" mass="62773">MPTDAPRDQTSKQTSAGRARRLFAHGLASLVLLGLAPAAQAADPEPPPPVLFDPIPDPVLDPFDAPFGPRVFPGPSNFPPLVLAGAGFSWDLGPRPWRALREPRYRHRLTAGATILALMSSGFVDYWIHVDDNRTDWELSWSTPSFYRKLWTFEAVRLDANHFETNTYSHPAAGTVTYLGARGSGLSAGEAFLFTAAGSVLWEFVGEYREKVSLNDLVFTPQGGFAFGEALHQLGLFFERGEDSTTTDLLSLAFSPFRFLHHKLEGTHVPRAPVVDDLGFPADVWHRFDVSVGAAAEASSRGLGPAERRIGVTTEIINVPTYDRPGEITRSLDTGAVTGIRLVGSFGQGGLEQVDFVTRVLLGGVYDQNIVSDRRGGRYGYSFFVGPSTAFNYAKHLQSGKRQDKLGIASPLGVHLDLTLHHGKARARAGLELYGDFAAVQSMALDEYTAKHGKEGMRLVLAEKGYYFGLGATARPTLNLSYGPVELGGQLTYDVFESIEGLDRFQERLTNDIHLADRRSGKRAWLSYRLPMAEPRLAWIEVEHLERVGNIGRTSARHESTDVRAGITFRF</sequence>
<evidence type="ECO:0000313" key="4">
    <source>
        <dbReference type="Proteomes" id="UP000440224"/>
    </source>
</evidence>
<feature type="chain" id="PRO_5027070945" evidence="1">
    <location>
        <begin position="42"/>
        <end position="571"/>
    </location>
</feature>
<feature type="domain" description="DUF3943" evidence="2">
    <location>
        <begin position="156"/>
        <end position="256"/>
    </location>
</feature>
<dbReference type="EMBL" id="WJIE01000001">
    <property type="protein sequence ID" value="MRG90414.1"/>
    <property type="molecule type" value="Genomic_DNA"/>
</dbReference>
<dbReference type="OrthoDB" id="5480324at2"/>
<evidence type="ECO:0000259" key="2">
    <source>
        <dbReference type="Pfam" id="PF13084"/>
    </source>
</evidence>
<dbReference type="InterPro" id="IPR025079">
    <property type="entry name" value="DUF3943"/>
</dbReference>
<comment type="caution">
    <text evidence="3">The sequence shown here is derived from an EMBL/GenBank/DDBJ whole genome shotgun (WGS) entry which is preliminary data.</text>
</comment>
<protein>
    <submittedName>
        <fullName evidence="3">DUF3943 domain-containing protein</fullName>
    </submittedName>
</protein>
<feature type="signal peptide" evidence="1">
    <location>
        <begin position="1"/>
        <end position="41"/>
    </location>
</feature>
<dbReference type="Pfam" id="PF13084">
    <property type="entry name" value="DUF3943"/>
    <property type="match status" value="1"/>
</dbReference>
<keyword evidence="1" id="KW-0732">Signal</keyword>
<proteinExistence type="predicted"/>
<evidence type="ECO:0000313" key="3">
    <source>
        <dbReference type="EMBL" id="MRG90414.1"/>
    </source>
</evidence>
<dbReference type="AlphaFoldDB" id="A0A6N7PJY1"/>
<keyword evidence="4" id="KW-1185">Reference proteome</keyword>
<reference evidence="3 4" key="1">
    <citation type="submission" date="2019-10" db="EMBL/GenBank/DDBJ databases">
        <title>A soil myxobacterium in the family Polyangiaceae.</title>
        <authorList>
            <person name="Li Y."/>
            <person name="Wang J."/>
        </authorList>
    </citation>
    <scope>NUCLEOTIDE SEQUENCE [LARGE SCALE GENOMIC DNA]</scope>
    <source>
        <strain evidence="3 4">DSM 14734</strain>
    </source>
</reference>
<organism evidence="3 4">
    <name type="scientific">Polyangium spumosum</name>
    <dbReference type="NCBI Taxonomy" id="889282"/>
    <lineage>
        <taxon>Bacteria</taxon>
        <taxon>Pseudomonadati</taxon>
        <taxon>Myxococcota</taxon>
        <taxon>Polyangia</taxon>
        <taxon>Polyangiales</taxon>
        <taxon>Polyangiaceae</taxon>
        <taxon>Polyangium</taxon>
    </lineage>
</organism>
<evidence type="ECO:0000256" key="1">
    <source>
        <dbReference type="SAM" id="SignalP"/>
    </source>
</evidence>
<accession>A0A6N7PJY1</accession>